<dbReference type="Proteomes" id="UP000011991">
    <property type="component" value="Unassembled WGS sequence"/>
</dbReference>
<name>M5S478_9BACT</name>
<dbReference type="AlphaFoldDB" id="M5S478"/>
<keyword evidence="2" id="KW-1185">Reference proteome</keyword>
<comment type="caution">
    <text evidence="1">The sequence shown here is derived from an EMBL/GenBank/DDBJ whole genome shotgun (WGS) entry which is preliminary data.</text>
</comment>
<proteinExistence type="predicted"/>
<dbReference type="PATRIC" id="fig|1265738.3.peg.2086"/>
<organism evidence="1 2">
    <name type="scientific">Rhodopirellula maiorica SM1</name>
    <dbReference type="NCBI Taxonomy" id="1265738"/>
    <lineage>
        <taxon>Bacteria</taxon>
        <taxon>Pseudomonadati</taxon>
        <taxon>Planctomycetota</taxon>
        <taxon>Planctomycetia</taxon>
        <taxon>Pirellulales</taxon>
        <taxon>Pirellulaceae</taxon>
        <taxon>Novipirellula</taxon>
    </lineage>
</organism>
<accession>M5S478</accession>
<evidence type="ECO:0000313" key="2">
    <source>
        <dbReference type="Proteomes" id="UP000011991"/>
    </source>
</evidence>
<gene>
    <name evidence="1" type="ORF">RMSM_02081</name>
</gene>
<sequence length="66" mass="7615">MNRPQFPESTDAKRHGKSFATRQIAREVLGGSRFKAERLRLHSCKSQQRILFPAPVFPIIGLHFPR</sequence>
<reference evidence="1 2" key="1">
    <citation type="journal article" date="2013" name="Mar. Genomics">
        <title>Expression of sulfatases in Rhodopirellula baltica and the diversity of sulfatases in the genus Rhodopirellula.</title>
        <authorList>
            <person name="Wegner C.E."/>
            <person name="Richter-Heitmann T."/>
            <person name="Klindworth A."/>
            <person name="Klockow C."/>
            <person name="Richter M."/>
            <person name="Achstetter T."/>
            <person name="Glockner F.O."/>
            <person name="Harder J."/>
        </authorList>
    </citation>
    <scope>NUCLEOTIDE SEQUENCE [LARGE SCALE GENOMIC DNA]</scope>
    <source>
        <strain evidence="1 2">SM1</strain>
    </source>
</reference>
<evidence type="ECO:0000313" key="1">
    <source>
        <dbReference type="EMBL" id="EMI20994.1"/>
    </source>
</evidence>
<protein>
    <submittedName>
        <fullName evidence="1">Uncharacterized protein</fullName>
    </submittedName>
</protein>
<dbReference type="EMBL" id="ANOG01000290">
    <property type="protein sequence ID" value="EMI20994.1"/>
    <property type="molecule type" value="Genomic_DNA"/>
</dbReference>